<dbReference type="PANTHER" id="PTHR33695">
    <property type="entry name" value="LIPOPROTEIN SIGNAL PEPTIDASE"/>
    <property type="match status" value="1"/>
</dbReference>
<proteinExistence type="inferred from homology"/>
<evidence type="ECO:0000256" key="7">
    <source>
        <dbReference type="SAM" id="Phobius"/>
    </source>
</evidence>
<keyword evidence="4 8" id="KW-0378">Hydrolase</keyword>
<keyword evidence="5 7" id="KW-1133">Transmembrane helix</keyword>
<dbReference type="GO" id="GO:0016020">
    <property type="term" value="C:membrane"/>
    <property type="evidence" value="ECO:0007669"/>
    <property type="project" value="InterPro"/>
</dbReference>
<dbReference type="InterPro" id="IPR001872">
    <property type="entry name" value="Peptidase_A8"/>
</dbReference>
<keyword evidence="6 7" id="KW-0472">Membrane</keyword>
<keyword evidence="3 7" id="KW-0812">Transmembrane</keyword>
<feature type="transmembrane region" description="Helical" evidence="7">
    <location>
        <begin position="125"/>
        <end position="145"/>
    </location>
</feature>
<dbReference type="Pfam" id="PF01252">
    <property type="entry name" value="Peptidase_A8"/>
    <property type="match status" value="1"/>
</dbReference>
<accession>A0A3B0Z4T2</accession>
<dbReference type="AlphaFoldDB" id="A0A3B0Z4T2"/>
<keyword evidence="8" id="KW-0449">Lipoprotein</keyword>
<reference evidence="8" key="1">
    <citation type="submission" date="2018-06" db="EMBL/GenBank/DDBJ databases">
        <authorList>
            <person name="Zhirakovskaya E."/>
        </authorList>
    </citation>
    <scope>NUCLEOTIDE SEQUENCE</scope>
</reference>
<evidence type="ECO:0000256" key="6">
    <source>
        <dbReference type="ARBA" id="ARBA00023136"/>
    </source>
</evidence>
<feature type="transmembrane region" description="Helical" evidence="7">
    <location>
        <begin position="86"/>
        <end position="105"/>
    </location>
</feature>
<name>A0A3B0Z4T2_9ZZZZ</name>
<evidence type="ECO:0000256" key="3">
    <source>
        <dbReference type="ARBA" id="ARBA00022692"/>
    </source>
</evidence>
<sequence length="155" mass="17297">MEKGLGLALLIVVLDQITKFLADNLLTYGEPVAILPFFNLTLLYNPGAAFSFLSDASGWQRWFFVVISTAATVFLILWLRRLKSGHLLLAIALSLVLGGAVGNLIDRLWLGHVVDFIQLYYRGYYWPAFNIADSAISVGAALLIWDSLFTRRESD</sequence>
<dbReference type="GO" id="GO:0006508">
    <property type="term" value="P:proteolysis"/>
    <property type="evidence" value="ECO:0007669"/>
    <property type="project" value="UniProtKB-KW"/>
</dbReference>
<dbReference type="HAMAP" id="MF_00161">
    <property type="entry name" value="LspA"/>
    <property type="match status" value="1"/>
</dbReference>
<evidence type="ECO:0000256" key="5">
    <source>
        <dbReference type="ARBA" id="ARBA00022989"/>
    </source>
</evidence>
<gene>
    <name evidence="8" type="ORF">MNBD_GAMMA14-831</name>
</gene>
<dbReference type="GO" id="GO:0004190">
    <property type="term" value="F:aspartic-type endopeptidase activity"/>
    <property type="evidence" value="ECO:0007669"/>
    <property type="project" value="UniProtKB-EC"/>
</dbReference>
<evidence type="ECO:0000313" key="8">
    <source>
        <dbReference type="EMBL" id="VAW76304.1"/>
    </source>
</evidence>
<evidence type="ECO:0000256" key="4">
    <source>
        <dbReference type="ARBA" id="ARBA00022801"/>
    </source>
</evidence>
<evidence type="ECO:0000256" key="1">
    <source>
        <dbReference type="ARBA" id="ARBA00022475"/>
    </source>
</evidence>
<feature type="transmembrane region" description="Helical" evidence="7">
    <location>
        <begin position="59"/>
        <end position="79"/>
    </location>
</feature>
<dbReference type="PANTHER" id="PTHR33695:SF1">
    <property type="entry name" value="LIPOPROTEIN SIGNAL PEPTIDASE"/>
    <property type="match status" value="1"/>
</dbReference>
<dbReference type="EC" id="3.4.23.36" evidence="8"/>
<dbReference type="PRINTS" id="PR00781">
    <property type="entry name" value="LIPOSIGPTASE"/>
</dbReference>
<dbReference type="PROSITE" id="PS00855">
    <property type="entry name" value="SPASE_II"/>
    <property type="match status" value="1"/>
</dbReference>
<protein>
    <submittedName>
        <fullName evidence="8">Lipoprotein signal peptidase</fullName>
        <ecNumber evidence="8">3.4.23.36</ecNumber>
    </submittedName>
</protein>
<dbReference type="NCBIfam" id="TIGR00077">
    <property type="entry name" value="lspA"/>
    <property type="match status" value="1"/>
</dbReference>
<organism evidence="8">
    <name type="scientific">hydrothermal vent metagenome</name>
    <dbReference type="NCBI Taxonomy" id="652676"/>
    <lineage>
        <taxon>unclassified sequences</taxon>
        <taxon>metagenomes</taxon>
        <taxon>ecological metagenomes</taxon>
    </lineage>
</organism>
<keyword evidence="2" id="KW-0645">Protease</keyword>
<evidence type="ECO:0000256" key="2">
    <source>
        <dbReference type="ARBA" id="ARBA00022670"/>
    </source>
</evidence>
<keyword evidence="1" id="KW-1003">Cell membrane</keyword>
<dbReference type="EMBL" id="UOFM01000171">
    <property type="protein sequence ID" value="VAW76304.1"/>
    <property type="molecule type" value="Genomic_DNA"/>
</dbReference>